<name>A0ABR2SIT1_9ROSI</name>
<organism evidence="2 3">
    <name type="scientific">Hibiscus sabdariffa</name>
    <name type="common">roselle</name>
    <dbReference type="NCBI Taxonomy" id="183260"/>
    <lineage>
        <taxon>Eukaryota</taxon>
        <taxon>Viridiplantae</taxon>
        <taxon>Streptophyta</taxon>
        <taxon>Embryophyta</taxon>
        <taxon>Tracheophyta</taxon>
        <taxon>Spermatophyta</taxon>
        <taxon>Magnoliopsida</taxon>
        <taxon>eudicotyledons</taxon>
        <taxon>Gunneridae</taxon>
        <taxon>Pentapetalae</taxon>
        <taxon>rosids</taxon>
        <taxon>malvids</taxon>
        <taxon>Malvales</taxon>
        <taxon>Malvaceae</taxon>
        <taxon>Malvoideae</taxon>
        <taxon>Hibiscus</taxon>
    </lineage>
</organism>
<sequence length="244" mass="25774">MEATQSGIGNKPVSQSYVDSIMGANGRQERSANPNNMDNVVVHDEDHIVDRAGSFPIIRFSNRVPVASESRFSVLDTMVEEQEPLTTVTLPQKLPATLLKEASRKKSKVAKAKESGVSVVPMVAGQSTKVSTHKSGSSKNHVVVSIVEKGHGDSVRAGIQVHKQKVGGSKNAKTIPPSKGVGTKSANSGALNPPVLQDWVQHISNKIVEIGNQVGSAGTGLGDPTNENVSVLVVPSDPDCVMMR</sequence>
<gene>
    <name evidence="2" type="ORF">V6N11_064815</name>
</gene>
<keyword evidence="3" id="KW-1185">Reference proteome</keyword>
<reference evidence="2 3" key="1">
    <citation type="journal article" date="2024" name="G3 (Bethesda)">
        <title>Genome assembly of Hibiscus sabdariffa L. provides insights into metabolisms of medicinal natural products.</title>
        <authorList>
            <person name="Kim T."/>
        </authorList>
    </citation>
    <scope>NUCLEOTIDE SEQUENCE [LARGE SCALE GENOMIC DNA]</scope>
    <source>
        <strain evidence="2">TK-2024</strain>
        <tissue evidence="2">Old leaves</tissue>
    </source>
</reference>
<comment type="caution">
    <text evidence="2">The sequence shown here is derived from an EMBL/GenBank/DDBJ whole genome shotgun (WGS) entry which is preliminary data.</text>
</comment>
<evidence type="ECO:0000313" key="2">
    <source>
        <dbReference type="EMBL" id="KAK9024909.1"/>
    </source>
</evidence>
<evidence type="ECO:0000313" key="3">
    <source>
        <dbReference type="Proteomes" id="UP001396334"/>
    </source>
</evidence>
<proteinExistence type="predicted"/>
<dbReference type="EMBL" id="JBBPBN010000014">
    <property type="protein sequence ID" value="KAK9024909.1"/>
    <property type="molecule type" value="Genomic_DNA"/>
</dbReference>
<accession>A0ABR2SIT1</accession>
<evidence type="ECO:0000256" key="1">
    <source>
        <dbReference type="SAM" id="MobiDB-lite"/>
    </source>
</evidence>
<feature type="region of interest" description="Disordered" evidence="1">
    <location>
        <begin position="163"/>
        <end position="189"/>
    </location>
</feature>
<dbReference type="Proteomes" id="UP001396334">
    <property type="component" value="Unassembled WGS sequence"/>
</dbReference>
<protein>
    <submittedName>
        <fullName evidence="2">Uncharacterized protein</fullName>
    </submittedName>
</protein>